<dbReference type="CDD" id="cd11013">
    <property type="entry name" value="Plantacyanin"/>
    <property type="match status" value="1"/>
</dbReference>
<feature type="compositionally biased region" description="Basic and acidic residues" evidence="5">
    <location>
        <begin position="18"/>
        <end position="29"/>
    </location>
</feature>
<keyword evidence="1" id="KW-0479">Metal-binding</keyword>
<dbReference type="InterPro" id="IPR041844">
    <property type="entry name" value="Plantacyanin"/>
</dbReference>
<dbReference type="GO" id="GO:0005886">
    <property type="term" value="C:plasma membrane"/>
    <property type="evidence" value="ECO:0007669"/>
    <property type="project" value="TreeGrafter"/>
</dbReference>
<dbReference type="Pfam" id="PF02298">
    <property type="entry name" value="Cu_bind_like"/>
    <property type="match status" value="1"/>
</dbReference>
<dbReference type="FunFam" id="2.60.40.420:FF:000013">
    <property type="entry name" value="basic blue protein-like"/>
    <property type="match status" value="1"/>
</dbReference>
<evidence type="ECO:0000259" key="6">
    <source>
        <dbReference type="PROSITE" id="PS51485"/>
    </source>
</evidence>
<dbReference type="Gene3D" id="2.60.40.420">
    <property type="entry name" value="Cupredoxins - blue copper proteins"/>
    <property type="match status" value="1"/>
</dbReference>
<keyword evidence="3" id="KW-1015">Disulfide bond</keyword>
<evidence type="ECO:0000313" key="8">
    <source>
        <dbReference type="Proteomes" id="UP001189122"/>
    </source>
</evidence>
<dbReference type="EMBL" id="LR743596">
    <property type="protein sequence ID" value="CAA2625499.1"/>
    <property type="molecule type" value="Genomic_DNA"/>
</dbReference>
<sequence>MSMERVTHPSRSINGAGKPEDQPNRERQKNPMVPSPCLYTVFQNASEREIMSFSPPFIFASTSILYEKNGGESGRGSAGAVVLLGVVLLSIILHSDATIYTVGDQGGWTFNAAAWTQAKRFRSGDQIIFKYSPALHNVVAVDVTGYKTCRVTRGSRFFTSGNDRVILRKGTNYFICSVVGHCAAGMKLAITAI</sequence>
<dbReference type="InterPro" id="IPR008972">
    <property type="entry name" value="Cupredoxin"/>
</dbReference>
<dbReference type="EMBL" id="CACRZD030000009">
    <property type="protein sequence ID" value="CAA6664869.1"/>
    <property type="molecule type" value="Genomic_DNA"/>
</dbReference>
<dbReference type="PROSITE" id="PS51485">
    <property type="entry name" value="PHYTOCYANIN"/>
    <property type="match status" value="1"/>
</dbReference>
<dbReference type="InterPro" id="IPR039391">
    <property type="entry name" value="Phytocyanin-like"/>
</dbReference>
<feature type="region of interest" description="Disordered" evidence="5">
    <location>
        <begin position="1"/>
        <end position="32"/>
    </location>
</feature>
<evidence type="ECO:0000256" key="1">
    <source>
        <dbReference type="ARBA" id="ARBA00022723"/>
    </source>
</evidence>
<dbReference type="Proteomes" id="UP001189122">
    <property type="component" value="Unassembled WGS sequence"/>
</dbReference>
<evidence type="ECO:0000256" key="3">
    <source>
        <dbReference type="ARBA" id="ARBA00023157"/>
    </source>
</evidence>
<evidence type="ECO:0000256" key="2">
    <source>
        <dbReference type="ARBA" id="ARBA00023008"/>
    </source>
</evidence>
<dbReference type="PANTHER" id="PTHR33021">
    <property type="entry name" value="BLUE COPPER PROTEIN"/>
    <property type="match status" value="1"/>
</dbReference>
<dbReference type="GO" id="GO:0046872">
    <property type="term" value="F:metal ion binding"/>
    <property type="evidence" value="ECO:0007669"/>
    <property type="project" value="UniProtKB-KW"/>
</dbReference>
<protein>
    <recommendedName>
        <fullName evidence="4">Plantacyanin</fullName>
    </recommendedName>
</protein>
<keyword evidence="2" id="KW-0186">Copper</keyword>
<name>A0A7I8J444_SPIIN</name>
<evidence type="ECO:0000256" key="4">
    <source>
        <dbReference type="ARBA" id="ARBA00082491"/>
    </source>
</evidence>
<gene>
    <name evidence="7" type="ORF">SI7747_09011258</name>
</gene>
<proteinExistence type="predicted"/>
<reference evidence="7 8" key="1">
    <citation type="submission" date="2019-12" db="EMBL/GenBank/DDBJ databases">
        <authorList>
            <person name="Scholz U."/>
            <person name="Mascher M."/>
            <person name="Fiebig A."/>
        </authorList>
    </citation>
    <scope>NUCLEOTIDE SEQUENCE</scope>
</reference>
<accession>A0A7I8J444</accession>
<dbReference type="PANTHER" id="PTHR33021:SF9">
    <property type="entry name" value="PUTATIVE, EXPRESSED-RELATED"/>
    <property type="match status" value="1"/>
</dbReference>
<dbReference type="AlphaFoldDB" id="A0A7I8J444"/>
<evidence type="ECO:0000256" key="5">
    <source>
        <dbReference type="SAM" id="MobiDB-lite"/>
    </source>
</evidence>
<organism evidence="7">
    <name type="scientific">Spirodela intermedia</name>
    <name type="common">Intermediate duckweed</name>
    <dbReference type="NCBI Taxonomy" id="51605"/>
    <lineage>
        <taxon>Eukaryota</taxon>
        <taxon>Viridiplantae</taxon>
        <taxon>Streptophyta</taxon>
        <taxon>Embryophyta</taxon>
        <taxon>Tracheophyta</taxon>
        <taxon>Spermatophyta</taxon>
        <taxon>Magnoliopsida</taxon>
        <taxon>Liliopsida</taxon>
        <taxon>Araceae</taxon>
        <taxon>Lemnoideae</taxon>
        <taxon>Spirodela</taxon>
    </lineage>
</organism>
<dbReference type="SUPFAM" id="SSF49503">
    <property type="entry name" value="Cupredoxins"/>
    <property type="match status" value="1"/>
</dbReference>
<keyword evidence="8" id="KW-1185">Reference proteome</keyword>
<evidence type="ECO:0000313" key="7">
    <source>
        <dbReference type="EMBL" id="CAA2625499.1"/>
    </source>
</evidence>
<feature type="domain" description="Phytocyanin" evidence="6">
    <location>
        <begin position="98"/>
        <end position="193"/>
    </location>
</feature>
<dbReference type="InterPro" id="IPR003245">
    <property type="entry name" value="Phytocyanin_dom"/>
</dbReference>
<dbReference type="GO" id="GO:0009055">
    <property type="term" value="F:electron transfer activity"/>
    <property type="evidence" value="ECO:0007669"/>
    <property type="project" value="InterPro"/>
</dbReference>